<sequence length="310" mass="32063">MLEILARTLPFFALTGLGWGAALRGFISPPENAALTKFVFYFALSAMLLALTSGLSLDEMLDARLFGAWACAWGLVWIFAFAVARLRGLPVAEAAMEAQCGVIGNTGFLGLPMLVVILGPASALPVLQVLILDMVIFNPLITLIITASRGGGPGISSLKPLGVSLLKNPIIVSCLIGLGWSLTGIPLTGPVLDFLELLGRAATPVALFVIGVSLAGKGAGSLLVSGWVSFLKLVLHPLVTAFFALWVFDLPGSVAAAMVAAAALPVAGNVYILAAHYGVAPQRVSASILVSTVAAILTVTMVLAWVAGFQ</sequence>
<evidence type="ECO:0000256" key="4">
    <source>
        <dbReference type="ARBA" id="ARBA00022692"/>
    </source>
</evidence>
<feature type="transmembrane region" description="Helical" evidence="7">
    <location>
        <begin position="63"/>
        <end position="86"/>
    </location>
</feature>
<comment type="caution">
    <text evidence="8">The sequence shown here is derived from an EMBL/GenBank/DDBJ whole genome shotgun (WGS) entry which is preliminary data.</text>
</comment>
<feature type="transmembrane region" description="Helical" evidence="7">
    <location>
        <begin position="38"/>
        <end position="57"/>
    </location>
</feature>
<feature type="transmembrane region" description="Helical" evidence="7">
    <location>
        <begin position="254"/>
        <end position="274"/>
    </location>
</feature>
<dbReference type="Pfam" id="PF03547">
    <property type="entry name" value="Mem_trans"/>
    <property type="match status" value="1"/>
</dbReference>
<evidence type="ECO:0000313" key="8">
    <source>
        <dbReference type="EMBL" id="RWY42252.1"/>
    </source>
</evidence>
<dbReference type="InterPro" id="IPR004776">
    <property type="entry name" value="Mem_transp_PIN-like"/>
</dbReference>
<dbReference type="AlphaFoldDB" id="A0A3S3UEF7"/>
<feature type="transmembrane region" description="Helical" evidence="7">
    <location>
        <begin position="125"/>
        <end position="145"/>
    </location>
</feature>
<dbReference type="RefSeq" id="WP_128487833.1">
    <property type="nucleotide sequence ID" value="NZ_JBHLXB010000056.1"/>
</dbReference>
<keyword evidence="4 7" id="KW-0812">Transmembrane</keyword>
<proteinExistence type="predicted"/>
<dbReference type="EMBL" id="SBLC01000008">
    <property type="protein sequence ID" value="RWY42252.1"/>
    <property type="molecule type" value="Genomic_DNA"/>
</dbReference>
<evidence type="ECO:0000256" key="3">
    <source>
        <dbReference type="ARBA" id="ARBA00022475"/>
    </source>
</evidence>
<feature type="transmembrane region" description="Helical" evidence="7">
    <location>
        <begin position="6"/>
        <end position="26"/>
    </location>
</feature>
<keyword evidence="2" id="KW-0813">Transport</keyword>
<name>A0A3S3UEF7_9RHOB</name>
<organism evidence="8 9">
    <name type="scientific">Falsigemmobacter intermedius</name>
    <dbReference type="NCBI Taxonomy" id="1553448"/>
    <lineage>
        <taxon>Bacteria</taxon>
        <taxon>Pseudomonadati</taxon>
        <taxon>Pseudomonadota</taxon>
        <taxon>Alphaproteobacteria</taxon>
        <taxon>Rhodobacterales</taxon>
        <taxon>Paracoccaceae</taxon>
        <taxon>Falsigemmobacter</taxon>
    </lineage>
</organism>
<evidence type="ECO:0000313" key="9">
    <source>
        <dbReference type="Proteomes" id="UP000287168"/>
    </source>
</evidence>
<evidence type="ECO:0000256" key="6">
    <source>
        <dbReference type="ARBA" id="ARBA00023136"/>
    </source>
</evidence>
<feature type="transmembrane region" description="Helical" evidence="7">
    <location>
        <begin position="227"/>
        <end position="248"/>
    </location>
</feature>
<evidence type="ECO:0000256" key="2">
    <source>
        <dbReference type="ARBA" id="ARBA00022448"/>
    </source>
</evidence>
<feature type="transmembrane region" description="Helical" evidence="7">
    <location>
        <begin position="286"/>
        <end position="307"/>
    </location>
</feature>
<comment type="subcellular location">
    <subcellularLocation>
        <location evidence="1">Membrane</location>
        <topology evidence="1">Multi-pass membrane protein</topology>
    </subcellularLocation>
</comment>
<dbReference type="PANTHER" id="PTHR36838">
    <property type="entry name" value="AUXIN EFFLUX CARRIER FAMILY PROTEIN"/>
    <property type="match status" value="1"/>
</dbReference>
<dbReference type="PANTHER" id="PTHR36838:SF3">
    <property type="entry name" value="TRANSPORTER AUXIN EFFLUX CARRIER EC FAMILY"/>
    <property type="match status" value="1"/>
</dbReference>
<dbReference type="GO" id="GO:0016020">
    <property type="term" value="C:membrane"/>
    <property type="evidence" value="ECO:0007669"/>
    <property type="project" value="UniProtKB-SubCell"/>
</dbReference>
<accession>A0A3S3UEF7</accession>
<evidence type="ECO:0000256" key="5">
    <source>
        <dbReference type="ARBA" id="ARBA00022989"/>
    </source>
</evidence>
<feature type="transmembrane region" description="Helical" evidence="7">
    <location>
        <begin position="98"/>
        <end position="119"/>
    </location>
</feature>
<evidence type="ECO:0000256" key="1">
    <source>
        <dbReference type="ARBA" id="ARBA00004141"/>
    </source>
</evidence>
<reference evidence="8 9" key="1">
    <citation type="journal article" date="2015" name="Int. J. Syst. Evol. Microbiol.">
        <title>Gemmobacter intermedius sp. nov., isolated from a white stork (Ciconia ciconia).</title>
        <authorList>
            <person name="Kampfer P."/>
            <person name="Jerzak L."/>
            <person name="Wilharm G."/>
            <person name="Golke J."/>
            <person name="Busse H.J."/>
            <person name="Glaeser S.P."/>
        </authorList>
    </citation>
    <scope>NUCLEOTIDE SEQUENCE [LARGE SCALE GENOMIC DNA]</scope>
    <source>
        <strain evidence="8 9">119/4</strain>
    </source>
</reference>
<dbReference type="Proteomes" id="UP000287168">
    <property type="component" value="Unassembled WGS sequence"/>
</dbReference>
<protein>
    <submittedName>
        <fullName evidence="8">AEC family transporter</fullName>
    </submittedName>
</protein>
<evidence type="ECO:0000256" key="7">
    <source>
        <dbReference type="SAM" id="Phobius"/>
    </source>
</evidence>
<keyword evidence="3" id="KW-1003">Cell membrane</keyword>
<feature type="transmembrane region" description="Helical" evidence="7">
    <location>
        <begin position="165"/>
        <end position="185"/>
    </location>
</feature>
<dbReference type="OrthoDB" id="7329340at2"/>
<keyword evidence="6 7" id="KW-0472">Membrane</keyword>
<gene>
    <name evidence="8" type="ORF">EP867_07685</name>
</gene>
<feature type="transmembrane region" description="Helical" evidence="7">
    <location>
        <begin position="197"/>
        <end position="215"/>
    </location>
</feature>
<keyword evidence="5 7" id="KW-1133">Transmembrane helix</keyword>
<keyword evidence="9" id="KW-1185">Reference proteome</keyword>
<dbReference type="GO" id="GO:0055085">
    <property type="term" value="P:transmembrane transport"/>
    <property type="evidence" value="ECO:0007669"/>
    <property type="project" value="InterPro"/>
</dbReference>